<feature type="compositionally biased region" description="Polar residues" evidence="1">
    <location>
        <begin position="393"/>
        <end position="408"/>
    </location>
</feature>
<evidence type="ECO:0000313" key="3">
    <source>
        <dbReference type="EMBL" id="SBQ69078.1"/>
    </source>
</evidence>
<feature type="region of interest" description="Disordered" evidence="1">
    <location>
        <begin position="771"/>
        <end position="792"/>
    </location>
</feature>
<dbReference type="AlphaFoldDB" id="A0A1A8GDE0"/>
<feature type="region of interest" description="Disordered" evidence="1">
    <location>
        <begin position="878"/>
        <end position="924"/>
    </location>
</feature>
<dbReference type="CDD" id="cd00052">
    <property type="entry name" value="EH"/>
    <property type="match status" value="1"/>
</dbReference>
<feature type="region of interest" description="Disordered" evidence="1">
    <location>
        <begin position="384"/>
        <end position="421"/>
    </location>
</feature>
<proteinExistence type="predicted"/>
<dbReference type="PANTHER" id="PTHR15463:SF2">
    <property type="entry name" value="SYNERGIN GAMMA"/>
    <property type="match status" value="1"/>
</dbReference>
<dbReference type="Pfam" id="PF12763">
    <property type="entry name" value="EH"/>
    <property type="match status" value="1"/>
</dbReference>
<feature type="region of interest" description="Disordered" evidence="1">
    <location>
        <begin position="808"/>
        <end position="851"/>
    </location>
</feature>
<feature type="compositionally biased region" description="Polar residues" evidence="1">
    <location>
        <begin position="894"/>
        <end position="909"/>
    </location>
</feature>
<dbReference type="InterPro" id="IPR059024">
    <property type="entry name" value="SYNRG_C"/>
</dbReference>
<feature type="region of interest" description="Disordered" evidence="1">
    <location>
        <begin position="123"/>
        <end position="155"/>
    </location>
</feature>
<dbReference type="EMBL" id="HAEC01001001">
    <property type="protein sequence ID" value="SBQ69078.1"/>
    <property type="molecule type" value="Transcribed_RNA"/>
</dbReference>
<reference evidence="3" key="1">
    <citation type="submission" date="2016-05" db="EMBL/GenBank/DDBJ databases">
        <authorList>
            <person name="Lavstsen T."/>
            <person name="Jespersen J.S."/>
        </authorList>
    </citation>
    <scope>NUCLEOTIDE SEQUENCE</scope>
    <source>
        <tissue evidence="3">Brain</tissue>
    </source>
</reference>
<feature type="compositionally biased region" description="Low complexity" evidence="1">
    <location>
        <begin position="519"/>
        <end position="532"/>
    </location>
</feature>
<reference evidence="3" key="2">
    <citation type="submission" date="2016-06" db="EMBL/GenBank/DDBJ databases">
        <title>The genome of a short-lived fish provides insights into sex chromosome evolution and the genetic control of aging.</title>
        <authorList>
            <person name="Reichwald K."/>
            <person name="Felder M."/>
            <person name="Petzold A."/>
            <person name="Koch P."/>
            <person name="Groth M."/>
            <person name="Platzer M."/>
        </authorList>
    </citation>
    <scope>NUCLEOTIDE SEQUENCE</scope>
    <source>
        <tissue evidence="3">Brain</tissue>
    </source>
</reference>
<protein>
    <submittedName>
        <fullName evidence="3">Synergin, gamma</fullName>
    </submittedName>
</protein>
<gene>
    <name evidence="3" type="primary">CU655970.1</name>
</gene>
<evidence type="ECO:0000259" key="2">
    <source>
        <dbReference type="PROSITE" id="PS50031"/>
    </source>
</evidence>
<name>A0A1A8GDE0_9TELE</name>
<feature type="compositionally biased region" description="Low complexity" evidence="1">
    <location>
        <begin position="573"/>
        <end position="624"/>
    </location>
</feature>
<dbReference type="PANTHER" id="PTHR15463">
    <property type="entry name" value="AP1 GAMMA SUBUNIT BINDING PROTEIN 1"/>
    <property type="match status" value="1"/>
</dbReference>
<feature type="compositionally biased region" description="Basic and acidic residues" evidence="1">
    <location>
        <begin position="123"/>
        <end position="136"/>
    </location>
</feature>
<accession>A0A1A8GDE0</accession>
<dbReference type="InterPro" id="IPR039656">
    <property type="entry name" value="SYNRG"/>
</dbReference>
<feature type="region of interest" description="Disordered" evidence="1">
    <location>
        <begin position="719"/>
        <end position="744"/>
    </location>
</feature>
<dbReference type="InterPro" id="IPR000261">
    <property type="entry name" value="EH_dom"/>
</dbReference>
<dbReference type="GO" id="GO:0030130">
    <property type="term" value="C:clathrin coat of trans-Golgi network vesicle"/>
    <property type="evidence" value="ECO:0007669"/>
    <property type="project" value="TreeGrafter"/>
</dbReference>
<feature type="region of interest" description="Disordered" evidence="1">
    <location>
        <begin position="166"/>
        <end position="185"/>
    </location>
</feature>
<dbReference type="Gene3D" id="1.10.238.10">
    <property type="entry name" value="EF-hand"/>
    <property type="match status" value="1"/>
</dbReference>
<dbReference type="InterPro" id="IPR011992">
    <property type="entry name" value="EF-hand-dom_pair"/>
</dbReference>
<dbReference type="PROSITE" id="PS50031">
    <property type="entry name" value="EH"/>
    <property type="match status" value="1"/>
</dbReference>
<feature type="region of interest" description="Disordered" evidence="1">
    <location>
        <begin position="519"/>
        <end position="651"/>
    </location>
</feature>
<dbReference type="Pfam" id="PF25999">
    <property type="entry name" value="SYNRG_C"/>
    <property type="match status" value="1"/>
</dbReference>
<dbReference type="SUPFAM" id="SSF47473">
    <property type="entry name" value="EF-hand"/>
    <property type="match status" value="1"/>
</dbReference>
<organism evidence="3">
    <name type="scientific">Nothobranchius korthausae</name>
    <dbReference type="NCBI Taxonomy" id="1143690"/>
    <lineage>
        <taxon>Eukaryota</taxon>
        <taxon>Metazoa</taxon>
        <taxon>Chordata</taxon>
        <taxon>Craniata</taxon>
        <taxon>Vertebrata</taxon>
        <taxon>Euteleostomi</taxon>
        <taxon>Actinopterygii</taxon>
        <taxon>Neopterygii</taxon>
        <taxon>Teleostei</taxon>
        <taxon>Neoteleostei</taxon>
        <taxon>Acanthomorphata</taxon>
        <taxon>Ovalentaria</taxon>
        <taxon>Atherinomorphae</taxon>
        <taxon>Cyprinodontiformes</taxon>
        <taxon>Nothobranchiidae</taxon>
        <taxon>Nothobranchius</taxon>
    </lineage>
</organism>
<evidence type="ECO:0000256" key="1">
    <source>
        <dbReference type="SAM" id="MobiDB-lite"/>
    </source>
</evidence>
<feature type="region of interest" description="Disordered" evidence="1">
    <location>
        <begin position="964"/>
        <end position="1000"/>
    </location>
</feature>
<feature type="domain" description="EH" evidence="2">
    <location>
        <begin position="206"/>
        <end position="297"/>
    </location>
</feature>
<sequence>MALRPGSGGGSSFIYPVGGGLGPPQGMIPMQQQQPQPGFPMVPVMQPNMQGMMGMNFGGQMPPGAIPMQGGMAIGMQTPGMQFLGQPQFMGMRPAGPQYTADMQKQMAEEHQKRLEQQQKMLEEDRKRRQFEEQKQKLRLLSSVKPKTGEKSRDDALEAIKGNLDGFSRDAKMHPTPSSQTKKPAGVAVYTQQEQIQASMPAWVYNNSLVPDMFKKVLEFTVTPAGIDTAKLYPILMSSGLPREALGQIWATANRTTPGMLTKEELYTVLALIGVAQSGLPAMNAEILSQFPSPPIPNLPAFAMAMAPVLPQHQQPIMTQPPVSMPMATPAAPVLAMAASAPAQPPTNTSFIAAFPPAQAAKTDDDEFQDFQEAPKAGVDQAFAGFQGESGGSFPNTIAPQLQNSTPAMLTPVSGSSSSSVTSTDKYAVFKQLSEDQPAEPTPPTSDAGDKYSVFRQLEQPADRKPVGEGFADFKSINTDDGFTDFKTADSVSPLDAPDPTKIFQPAFPSAFPNSLNVQQLPQQPAASASQSKNPLNMSDLDLFSSVAPPAPAPTETKPGTFPSASVPPSLVLLPGGAKPPAGGADDFGDFALFGPSSDTAQASAAGGAAAAPQDDFADFMAFGSSGGEPKGESSTGVRAETSVKQSQQGADRYDVFKQLSLEGGLSYDDTKESGGGSFSSLKSDTDDFADFQSSKFCTALGASEKTLVDKVAAFKHGKEDSASVKSLDLPSIGGSSVGKDDSEDALSVQLDMKLSDMGGDLKHVMSDSSLDLPGLSAHQPPATEGDNMKFDPFGTSALSTLTSYDWSDCDESQQNELRRPQGPEGALFPSLVPPEKKEPGFGSTENIPNGSITKIPAFLAADDGSAAAEKFEAFADFDSGNRGDEDDFGDFASTVSEKSDSPATSAETGSEGHQMDVSEEFSAFQGDKHKFGKSDFLKASAQPKVKSSEEMIKNELATFDLSVQGSHKRSHSLGEKEIGRSPPSPAPEQPFRDRSNTLSEKPTLPIIRDKYKDLTGEVEESERYAYEWQRCLESALEVITKANNTLNGISSSSVCTEVIQSAQGMEYLLGVVEVYRVTRRVELGIKATAVCSEKLQHLLKDISRVWNNLIGFMSLAKLVPDESSLDFSSCILRPGIKNPKELACGVCLLNVDARSKAFNSETDNSKLPYGGHQYHASCANFWINCVEPKPPGLILPDLL</sequence>